<dbReference type="SMART" id="SM00532">
    <property type="entry name" value="LIGANc"/>
    <property type="match status" value="1"/>
</dbReference>
<dbReference type="EC" id="6.5.1.2" evidence="1"/>
<dbReference type="InterPro" id="IPR001357">
    <property type="entry name" value="BRCT_dom"/>
</dbReference>
<evidence type="ECO:0000313" key="8">
    <source>
        <dbReference type="EMBL" id="AQT28626.1"/>
    </source>
</evidence>
<keyword evidence="4" id="KW-0520">NAD</keyword>
<dbReference type="SMART" id="SM00292">
    <property type="entry name" value="BRCT"/>
    <property type="match status" value="1"/>
</dbReference>
<evidence type="ECO:0000256" key="4">
    <source>
        <dbReference type="ARBA" id="ARBA00023027"/>
    </source>
</evidence>
<dbReference type="Proteomes" id="UP000221250">
    <property type="component" value="Segment"/>
</dbReference>
<dbReference type="SUPFAM" id="SSF56091">
    <property type="entry name" value="DNA ligase/mRNA capping enzyme, catalytic domain"/>
    <property type="match status" value="1"/>
</dbReference>
<dbReference type="Gene3D" id="2.40.50.140">
    <property type="entry name" value="Nucleic acid-binding proteins"/>
    <property type="match status" value="1"/>
</dbReference>
<evidence type="ECO:0000256" key="5">
    <source>
        <dbReference type="ARBA" id="ARBA00034005"/>
    </source>
</evidence>
<evidence type="ECO:0000259" key="6">
    <source>
        <dbReference type="SMART" id="SM00292"/>
    </source>
</evidence>
<organism evidence="8 9">
    <name type="scientific">Erwinia phage vB_EamM_Yoloswag</name>
    <dbReference type="NCBI Taxonomy" id="1958956"/>
    <lineage>
        <taxon>Viruses</taxon>
        <taxon>Duplodnaviria</taxon>
        <taxon>Heunggongvirae</taxon>
        <taxon>Uroviricota</taxon>
        <taxon>Caudoviricetes</taxon>
        <taxon>Yoloswagvirus</taxon>
        <taxon>Yoloswagvirus yoloswag</taxon>
    </lineage>
</organism>
<dbReference type="SUPFAM" id="SSF50249">
    <property type="entry name" value="Nucleic acid-binding proteins"/>
    <property type="match status" value="1"/>
</dbReference>
<comment type="catalytic activity">
    <reaction evidence="5">
        <text>NAD(+) + (deoxyribonucleotide)n-3'-hydroxyl + 5'-phospho-(deoxyribonucleotide)m = (deoxyribonucleotide)n+m + AMP + beta-nicotinamide D-nucleotide.</text>
        <dbReference type="EC" id="6.5.1.2"/>
    </reaction>
</comment>
<feature type="domain" description="BRCT" evidence="6">
    <location>
        <begin position="575"/>
        <end position="650"/>
    </location>
</feature>
<accession>A0A1S6L376</accession>
<keyword evidence="3" id="KW-0235">DNA replication</keyword>
<dbReference type="EMBL" id="KY448244">
    <property type="protein sequence ID" value="AQT28626.1"/>
    <property type="molecule type" value="Genomic_DNA"/>
</dbReference>
<evidence type="ECO:0000256" key="3">
    <source>
        <dbReference type="ARBA" id="ARBA00022705"/>
    </source>
</evidence>
<dbReference type="Gene3D" id="3.30.470.30">
    <property type="entry name" value="DNA ligase/mRNA capping enzyme"/>
    <property type="match status" value="1"/>
</dbReference>
<keyword evidence="2 8" id="KW-0436">Ligase</keyword>
<keyword evidence="9" id="KW-1185">Reference proteome</keyword>
<evidence type="ECO:0000313" key="9">
    <source>
        <dbReference type="Proteomes" id="UP000221250"/>
    </source>
</evidence>
<name>A0A1S6L376_9CAUD</name>
<evidence type="ECO:0000256" key="1">
    <source>
        <dbReference type="ARBA" id="ARBA00012722"/>
    </source>
</evidence>
<dbReference type="GO" id="GO:0003911">
    <property type="term" value="F:DNA ligase (NAD+) activity"/>
    <property type="evidence" value="ECO:0007669"/>
    <property type="project" value="InterPro"/>
</dbReference>
<feature type="domain" description="NAD-dependent DNA ligase N-terminal" evidence="7">
    <location>
        <begin position="16"/>
        <end position="417"/>
    </location>
</feature>
<gene>
    <name evidence="8" type="ORF">YOLOSWAG_146</name>
</gene>
<evidence type="ECO:0000259" key="7">
    <source>
        <dbReference type="SMART" id="SM00532"/>
    </source>
</evidence>
<proteinExistence type="predicted"/>
<dbReference type="InterPro" id="IPR013840">
    <property type="entry name" value="DNAligase_N"/>
</dbReference>
<evidence type="ECO:0000256" key="2">
    <source>
        <dbReference type="ARBA" id="ARBA00022598"/>
    </source>
</evidence>
<protein>
    <recommendedName>
        <fullName evidence="1">DNA ligase (NAD(+))</fullName>
        <ecNumber evidence="1">6.5.1.2</ecNumber>
    </recommendedName>
</protein>
<reference evidence="8 9" key="1">
    <citation type="submission" date="2017-01" db="EMBL/GenBank/DDBJ databases">
        <authorList>
            <person name="Mah S.A."/>
            <person name="Swanson W.J."/>
            <person name="Moy G.W."/>
            <person name="Vacquier V.D."/>
        </authorList>
    </citation>
    <scope>NUCLEOTIDE SEQUENCE [LARGE SCALE GENOMIC DNA]</scope>
</reference>
<sequence length="650" mass="71513">MAVQLSLKRLNKYPEKVLDELTQKQVVTLVTKLDEAYHVDGEGMVSDAVYDFIRKYIDQKWPKSKLARKIGQRDDADVKLPVPMASLNQFQPDSKQLARALNKDVEWVLTDKLDGLSIELVYEGGRPVAAYTRGDATHGKDVSHHLPSMRIPQTISERGQVVIRCEALIPQKTFMSKMHESAGGRFKAARNAASGLIRNFETAKEFKYVRQVCFGIIGGRGANLKQSAQFKLLERWGFEVVRHFGPLQFADQDELIAWLERRMSKSIFELDGVVVTEDTPGHKSTASNPSHAFKFKMNVDADAVIATVEDIIYQETKYGTLQPVAVFAPTVMSGGVTVTRANGHNGYYVQHGYLKPKKNQQPPHEIRPLGPGAKVKLIRSGKVIPYIMDIIKPARKPKLPDVPYTLKGVEFVAKKKTSVATARLLGSFLKSLDVKNTGPSTAKMLVDSGITDPAALFDASMATLRAVLGDARGKQLAIDLKQMRSGLPINSWLKATAPYYMRGANTTFDKVVDSIPDLSNVLRRGDTGDLAFLISSIHGVKSRASDLAEACIAAYEIATQIGIKLKAPERVAVVSSKLKGVNVAFTGVRDRELMQQITALGGVATDSMKADTNILIAKDPGSGSAKLQKAMDKGIPIYSVAEFKRRYKLE</sequence>
<dbReference type="InterPro" id="IPR036420">
    <property type="entry name" value="BRCT_dom_sf"/>
</dbReference>
<dbReference type="InterPro" id="IPR012340">
    <property type="entry name" value="NA-bd_OB-fold"/>
</dbReference>
<dbReference type="InterPro" id="IPR013839">
    <property type="entry name" value="DNAligase_adenylation"/>
</dbReference>
<dbReference type="Pfam" id="PF01653">
    <property type="entry name" value="DNA_ligase_aden"/>
    <property type="match status" value="1"/>
</dbReference>
<dbReference type="SUPFAM" id="SSF52113">
    <property type="entry name" value="BRCT domain"/>
    <property type="match status" value="1"/>
</dbReference>
<dbReference type="Pfam" id="PF00533">
    <property type="entry name" value="BRCT"/>
    <property type="match status" value="1"/>
</dbReference>
<dbReference type="Gene3D" id="3.40.50.10190">
    <property type="entry name" value="BRCT domain"/>
    <property type="match status" value="1"/>
</dbReference>